<dbReference type="GeneID" id="112046149"/>
<sequence>MEDDIDIEEHNVLDNPLIKNMILDISNIKTEIEDYDEQGMSMDIEENYHNIVFEENNQFKTLSNKIIVGSKPSTSTLIQESESETTVFEEDNPDASLDVTAEPEVSDQDVYPETIDVTVPAVIDQDVYPETMDVTLPIVSDQNVYPETSILQGLLEEQRFPNKIILGTKTPDSLDDSDYTDNESVHDLPEVSVVLQDCKNFLENNPCFCKDCEILFATDNDLHAHRMTVHSFLVAVKEERIDHVIPKNIAVKSTSKYAYNEHHNKLLCNHCNVIFPSDIDLLKHTYELLPNKSFRKVSGSDANKMAHYDSSNLKTTTNLPGMFFVCRICTCHFKVKIKLQTHLVLFHCIKDMGEVKPELTDFRCRICDFKVKNGKLYNLHVQLRHTDVYRKICAEEPSQFKCHLCSASFSSDYSLRIHLAAKHSVVKKLEIEEAPASSKNITKTVSKGYNAPVPKSTIFKCNKCHVHFVSCTTAVTHLRSCSLRGDFRCGRCRRHFNIIEKFDHLHQHNLTDRFRVIDISKNILNKILCKCNKCNTCFDEVSLKSHTAAVCSAETPAIYCPACNHWINATAMPQHKNIHASGVTASDFILTVYVHCNAMASSDLNEDLDVNIDELDKVKVKQEFKETKAPGKAPTKIVKLKGSVRKGSEKRFRRSDDMAYLFCPTCKCYMKANRITDKHCIGQCSTKHPFVTCKCCGLKFTQKGYQSHCKIHKKYPKLKLKDMNFTNLQTYNRMNPPFPKFEQCKVCKVSFFSVIALKSHVCNAEKPKLCSHCDRKFSDLAYNLHVQFYEYPHRYKTNANVKPTNNKISKVNENIPELMKKYKSLKQIWNILFLCQTCDIIIDSYDRVVEHCQDHFCNMESYNVTIQRCDICNLNFVDESFKKHKELHSSDDFNKDSFKIIEYSYDNLLTNNWLQIFESLTQEQINLILSKSMYKYSRCVRMKLIRNGPAAMVLYQCGQCKLIVVPNKITEHSQNINGQCQTRRRFNCSICSLKFSYKSHKIVHEKLHEIRKVTATSFKIVEFQAEKQFTATEEKHKEDVDLNNVQDEQKDPDGLKFIRCQYCGKLINKHKYKKHCVYHYYYTRAKDIKDGNTAKGIAKHLFNLGKQEPTFYKCKRCEVCVSKGNTKFHKCKNVNLNTKCSKCSLFFRSKTIASHYRLHEIYKFNKSNVNVIYFNKNSIQSVFVDKLKYGSKELVLYQCTECDICLWNKVSVRRHSCSASDKKGVCELCGVAYILSRREAHMSMHRARNFNSSNVKLIKFRNGVILNSAARKRKPEDACQETVAKKSRIEPSNENDEDSHEDDKNMKISNNKVATSLEVSMRECRCPIYERFFKCKTCKLLFVSIVVLIDHEYKCDGIKHATKCTDCGLVFHASEIDSHTNLQKCHLTVAQRHLFIYTIQQLGKSYNLASNWIVLCAQCQIYNISIAGMYHHLKLNHAITFPVKNCSQCNITFTSTSYIKHRKIHHLRVSTTISDMSIVVVETVTLKNILKDQDNNEELTDECKAPDTETEQKAINTKTKSNEIKSQVHLDRTSKSNESGIYRCDICDLNFIHPESLKMHQSQDKHNQVKYKCPKCELNFTKISLKKHLKIHHRERKQKNRNINTDVNDSIVESVPKMFDDNSSIDSKSDVIDNDLARTRNFNESGIYHCDICDLNFIHPESLKIHQAQGKHNQVKYKCPKCELNFTNISLKKHLHIHHRERKQKNRNINTDVNDSVVESVPKMFDDNSSIDSKSDVIDSESISETSNGTLETNDRPNTSQNDITSNKMETNRKELPIDNKNETRNISVTHKNDTTVSNDIDELGVKNKPNSNTAAKNKIFKCSVCDVYYLTADDCYEHTVSHTELDATEFIACKVCDLQFCCEFLGRHMKTHREKTFCTDDLTVVEYRPSSSGLTIDTYLAADRLKTKVSTTTHFDTDDDKSVCVDSTTSESVT</sequence>
<evidence type="ECO:0000313" key="8">
    <source>
        <dbReference type="Proteomes" id="UP001652582"/>
    </source>
</evidence>
<evidence type="ECO:0000256" key="6">
    <source>
        <dbReference type="SAM" id="MobiDB-lite"/>
    </source>
</evidence>
<dbReference type="KEGG" id="bany:112046149"/>
<feature type="region of interest" description="Disordered" evidence="6">
    <location>
        <begin position="1724"/>
        <end position="1766"/>
    </location>
</feature>
<accession>A0A6J1MS32</accession>
<evidence type="ECO:0000256" key="1">
    <source>
        <dbReference type="ARBA" id="ARBA00022723"/>
    </source>
</evidence>
<dbReference type="PROSITE" id="PS50157">
    <property type="entry name" value="ZINC_FINGER_C2H2_2"/>
    <property type="match status" value="4"/>
</dbReference>
<feature type="domain" description="C2H2-type" evidence="7">
    <location>
        <begin position="986"/>
        <end position="1013"/>
    </location>
</feature>
<proteinExistence type="predicted"/>
<keyword evidence="2" id="KW-0677">Repeat</keyword>
<gene>
    <name evidence="9" type="primary">LOC112046149</name>
</gene>
<feature type="domain" description="C2H2-type" evidence="7">
    <location>
        <begin position="1542"/>
        <end position="1571"/>
    </location>
</feature>
<evidence type="ECO:0000313" key="9">
    <source>
        <dbReference type="RefSeq" id="XP_023938435.2"/>
    </source>
</evidence>
<dbReference type="GO" id="GO:0005634">
    <property type="term" value="C:nucleus"/>
    <property type="evidence" value="ECO:0007669"/>
    <property type="project" value="TreeGrafter"/>
</dbReference>
<evidence type="ECO:0000259" key="7">
    <source>
        <dbReference type="PROSITE" id="PS50157"/>
    </source>
</evidence>
<dbReference type="GO" id="GO:0008270">
    <property type="term" value="F:zinc ion binding"/>
    <property type="evidence" value="ECO:0007669"/>
    <property type="project" value="UniProtKB-KW"/>
</dbReference>
<dbReference type="Proteomes" id="UP001652582">
    <property type="component" value="Chromosome 27"/>
</dbReference>
<name>A0A6J1MS32_BICAN</name>
<dbReference type="OrthoDB" id="7285826at2759"/>
<reference evidence="9" key="1">
    <citation type="submission" date="2025-08" db="UniProtKB">
        <authorList>
            <consortium name="RefSeq"/>
        </authorList>
    </citation>
    <scope>IDENTIFICATION</scope>
</reference>
<evidence type="ECO:0000256" key="4">
    <source>
        <dbReference type="ARBA" id="ARBA00022833"/>
    </source>
</evidence>
<evidence type="ECO:0000256" key="5">
    <source>
        <dbReference type="PROSITE-ProRule" id="PRU00042"/>
    </source>
</evidence>
<keyword evidence="1" id="KW-0479">Metal-binding</keyword>
<organism evidence="8 9">
    <name type="scientific">Bicyclus anynana</name>
    <name type="common">Squinting bush brown butterfly</name>
    <dbReference type="NCBI Taxonomy" id="110368"/>
    <lineage>
        <taxon>Eukaryota</taxon>
        <taxon>Metazoa</taxon>
        <taxon>Ecdysozoa</taxon>
        <taxon>Arthropoda</taxon>
        <taxon>Hexapoda</taxon>
        <taxon>Insecta</taxon>
        <taxon>Pterygota</taxon>
        <taxon>Neoptera</taxon>
        <taxon>Endopterygota</taxon>
        <taxon>Lepidoptera</taxon>
        <taxon>Glossata</taxon>
        <taxon>Ditrysia</taxon>
        <taxon>Papilionoidea</taxon>
        <taxon>Nymphalidae</taxon>
        <taxon>Satyrinae</taxon>
        <taxon>Satyrini</taxon>
        <taxon>Mycalesina</taxon>
        <taxon>Bicyclus</taxon>
    </lineage>
</organism>
<dbReference type="RefSeq" id="XP_023938435.2">
    <property type="nucleotide sequence ID" value="XM_024082667.2"/>
</dbReference>
<dbReference type="InterPro" id="IPR013087">
    <property type="entry name" value="Znf_C2H2_type"/>
</dbReference>
<feature type="region of interest" description="Disordered" evidence="6">
    <location>
        <begin position="1276"/>
        <end position="1307"/>
    </location>
</feature>
<dbReference type="SMART" id="SM00355">
    <property type="entry name" value="ZnF_C2H2"/>
    <property type="match status" value="25"/>
</dbReference>
<feature type="domain" description="C2H2-type" evidence="7">
    <location>
        <begin position="400"/>
        <end position="428"/>
    </location>
</feature>
<dbReference type="GO" id="GO:0000981">
    <property type="term" value="F:DNA-binding transcription factor activity, RNA polymerase II-specific"/>
    <property type="evidence" value="ECO:0007669"/>
    <property type="project" value="TreeGrafter"/>
</dbReference>
<dbReference type="PROSITE" id="PS00028">
    <property type="entry name" value="ZINC_FINGER_C2H2_1"/>
    <property type="match status" value="7"/>
</dbReference>
<feature type="compositionally biased region" description="Polar residues" evidence="6">
    <location>
        <begin position="1748"/>
        <end position="1766"/>
    </location>
</feature>
<evidence type="ECO:0000256" key="2">
    <source>
        <dbReference type="ARBA" id="ARBA00022737"/>
    </source>
</evidence>
<dbReference type="Gene3D" id="3.30.160.60">
    <property type="entry name" value="Classic Zinc Finger"/>
    <property type="match status" value="3"/>
</dbReference>
<protein>
    <submittedName>
        <fullName evidence="9">Zinc finger protein Xfin-like</fullName>
    </submittedName>
</protein>
<evidence type="ECO:0000256" key="3">
    <source>
        <dbReference type="ARBA" id="ARBA00022771"/>
    </source>
</evidence>
<keyword evidence="4" id="KW-0862">Zinc</keyword>
<keyword evidence="3 5" id="KW-0863">Zinc-finger</keyword>
<dbReference type="GO" id="GO:0000977">
    <property type="term" value="F:RNA polymerase II transcription regulatory region sequence-specific DNA binding"/>
    <property type="evidence" value="ECO:0007669"/>
    <property type="project" value="TreeGrafter"/>
</dbReference>
<dbReference type="PANTHER" id="PTHR24409">
    <property type="entry name" value="ZINC FINGER PROTEIN 142"/>
    <property type="match status" value="1"/>
</dbReference>
<keyword evidence="8" id="KW-1185">Reference proteome</keyword>
<feature type="domain" description="C2H2-type" evidence="7">
    <location>
        <begin position="1648"/>
        <end position="1677"/>
    </location>
</feature>